<evidence type="ECO:0000313" key="2">
    <source>
        <dbReference type="EMBL" id="MFC4310171.1"/>
    </source>
</evidence>
<accession>A0ABV8SRD5</accession>
<evidence type="ECO:0000313" key="3">
    <source>
        <dbReference type="Proteomes" id="UP001595904"/>
    </source>
</evidence>
<sequence>MNRGFHGTTLRSAAFTAALFLIQSSALAIEKPKQAPPPEAPPEAPAITVAPTDETQFQQTLQRVSTFREFRGLKINEEVIDQLSRGEADKAVASLSTLAAQGDRDANIALVRIQHWCNSVSQSRQQDWQAQLPQVAKQFPPERAGRVAGVLKADAEFSPRARQGCSQARFDFGGIEARLRAAADAGDPASATELAPFVRDPAKREALLQSAISKNYAPAMYAAASNLLMAVQRGETTENVSKIRDLLKVAGRTMPKAKLDLANCMALGCDGHPADARTALAFGTDAARDGEPTAFLSMARMPWGRQMPRVQLLAWQYFGDQLNEAGCMGDAYIVTSLGFAQSIPMLEKGQPTQVLDAAKSQAETLWKDNGERAKKENGCR</sequence>
<dbReference type="Proteomes" id="UP001595904">
    <property type="component" value="Unassembled WGS sequence"/>
</dbReference>
<feature type="chain" id="PRO_5045966811" evidence="1">
    <location>
        <begin position="29"/>
        <end position="380"/>
    </location>
</feature>
<reference evidence="3" key="1">
    <citation type="journal article" date="2019" name="Int. J. Syst. Evol. Microbiol.">
        <title>The Global Catalogue of Microorganisms (GCM) 10K type strain sequencing project: providing services to taxonomists for standard genome sequencing and annotation.</title>
        <authorList>
            <consortium name="The Broad Institute Genomics Platform"/>
            <consortium name="The Broad Institute Genome Sequencing Center for Infectious Disease"/>
            <person name="Wu L."/>
            <person name="Ma J."/>
        </authorList>
    </citation>
    <scope>NUCLEOTIDE SEQUENCE [LARGE SCALE GENOMIC DNA]</scope>
    <source>
        <strain evidence="3">CGMCC 1.10759</strain>
    </source>
</reference>
<name>A0ABV8SRD5_9GAMM</name>
<dbReference type="InterPro" id="IPR011990">
    <property type="entry name" value="TPR-like_helical_dom_sf"/>
</dbReference>
<protein>
    <submittedName>
        <fullName evidence="2">Uncharacterized protein</fullName>
    </submittedName>
</protein>
<gene>
    <name evidence="2" type="ORF">ACFPN2_13855</name>
</gene>
<feature type="signal peptide" evidence="1">
    <location>
        <begin position="1"/>
        <end position="28"/>
    </location>
</feature>
<dbReference type="Gene3D" id="1.25.40.10">
    <property type="entry name" value="Tetratricopeptide repeat domain"/>
    <property type="match status" value="1"/>
</dbReference>
<keyword evidence="1" id="KW-0732">Signal</keyword>
<dbReference type="EMBL" id="JBHSDU010000003">
    <property type="protein sequence ID" value="MFC4310171.1"/>
    <property type="molecule type" value="Genomic_DNA"/>
</dbReference>
<organism evidence="2 3">
    <name type="scientific">Steroidobacter flavus</name>
    <dbReference type="NCBI Taxonomy" id="1842136"/>
    <lineage>
        <taxon>Bacteria</taxon>
        <taxon>Pseudomonadati</taxon>
        <taxon>Pseudomonadota</taxon>
        <taxon>Gammaproteobacteria</taxon>
        <taxon>Steroidobacterales</taxon>
        <taxon>Steroidobacteraceae</taxon>
        <taxon>Steroidobacter</taxon>
    </lineage>
</organism>
<keyword evidence="3" id="KW-1185">Reference proteome</keyword>
<proteinExistence type="predicted"/>
<dbReference type="RefSeq" id="WP_380597441.1">
    <property type="nucleotide sequence ID" value="NZ_JBHSDU010000003.1"/>
</dbReference>
<comment type="caution">
    <text evidence="2">The sequence shown here is derived from an EMBL/GenBank/DDBJ whole genome shotgun (WGS) entry which is preliminary data.</text>
</comment>
<evidence type="ECO:0000256" key="1">
    <source>
        <dbReference type="SAM" id="SignalP"/>
    </source>
</evidence>